<sequence>MPESDGEWESDTDEDMMNDVGDQDGQVSDSESPMRRLWPGGTPTSCAHNVPWNTPSASLCVRLLPSLLSRKSRVTVNTCTAKRRADTGIAPAEGKLGLGSVRADTTSTVPAWQVLETTIKQNPTGTIIVCNLDLINDEQSYRFLASTATGATVLRITHHPDRVARALRRNRTLGQELYRVRRAAIRAALPRNVRRNLPVALHHKEHLGIPRELSLLRECSNLPVVFSLKSVSDGGNMPDDEVATTLFMLAFKMGVEYVEVNLSATYIRQDVRLFGAKGNTKIIATSFWEPAPGSYSPDDFLRGQDDARGYCKAHSHDGRDIDQEILDAATR</sequence>
<keyword evidence="2" id="KW-1185">Reference proteome</keyword>
<evidence type="ECO:0000313" key="1">
    <source>
        <dbReference type="EMBL" id="KAJ9096308.1"/>
    </source>
</evidence>
<name>A0ACC2VAC3_9TREE</name>
<gene>
    <name evidence="1" type="ORF">QFC20_006446</name>
</gene>
<comment type="caution">
    <text evidence="1">The sequence shown here is derived from an EMBL/GenBank/DDBJ whole genome shotgun (WGS) entry which is preliminary data.</text>
</comment>
<evidence type="ECO:0000313" key="2">
    <source>
        <dbReference type="Proteomes" id="UP001230649"/>
    </source>
</evidence>
<dbReference type="Proteomes" id="UP001230649">
    <property type="component" value="Unassembled WGS sequence"/>
</dbReference>
<accession>A0ACC2VAC3</accession>
<reference evidence="1" key="1">
    <citation type="submission" date="2023-04" db="EMBL/GenBank/DDBJ databases">
        <title>Draft Genome sequencing of Naganishia species isolated from polar environments using Oxford Nanopore Technology.</title>
        <authorList>
            <person name="Leo P."/>
            <person name="Venkateswaran K."/>
        </authorList>
    </citation>
    <scope>NUCLEOTIDE SEQUENCE</scope>
    <source>
        <strain evidence="1">MNA-CCFEE 5262</strain>
    </source>
</reference>
<proteinExistence type="predicted"/>
<protein>
    <submittedName>
        <fullName evidence="1">Uncharacterized protein</fullName>
    </submittedName>
</protein>
<organism evidence="1 2">
    <name type="scientific">Naganishia adeliensis</name>
    <dbReference type="NCBI Taxonomy" id="92952"/>
    <lineage>
        <taxon>Eukaryota</taxon>
        <taxon>Fungi</taxon>
        <taxon>Dikarya</taxon>
        <taxon>Basidiomycota</taxon>
        <taxon>Agaricomycotina</taxon>
        <taxon>Tremellomycetes</taxon>
        <taxon>Filobasidiales</taxon>
        <taxon>Filobasidiaceae</taxon>
        <taxon>Naganishia</taxon>
    </lineage>
</organism>
<dbReference type="EMBL" id="JASBWS010000114">
    <property type="protein sequence ID" value="KAJ9096308.1"/>
    <property type="molecule type" value="Genomic_DNA"/>
</dbReference>